<protein>
    <recommendedName>
        <fullName evidence="1">PilZ domain-containing protein</fullName>
    </recommendedName>
</protein>
<reference evidence="3" key="1">
    <citation type="submission" date="2017-09" db="EMBL/GenBank/DDBJ databases">
        <title>Depth-based differentiation of microbial function through sediment-hosted aquifers and enrichment of novel symbionts in the deep terrestrial subsurface.</title>
        <authorList>
            <person name="Probst A.J."/>
            <person name="Ladd B."/>
            <person name="Jarett J.K."/>
            <person name="Geller-Mcgrath D.E."/>
            <person name="Sieber C.M.K."/>
            <person name="Emerson J.B."/>
            <person name="Anantharaman K."/>
            <person name="Thomas B.C."/>
            <person name="Malmstrom R."/>
            <person name="Stieglmeier M."/>
            <person name="Klingl A."/>
            <person name="Woyke T."/>
            <person name="Ryan C.M."/>
            <person name="Banfield J.F."/>
        </authorList>
    </citation>
    <scope>NUCLEOTIDE SEQUENCE [LARGE SCALE GENOMIC DNA]</scope>
</reference>
<dbReference type="EMBL" id="PFMR01000086">
    <property type="protein sequence ID" value="PIZ17789.1"/>
    <property type="molecule type" value="Genomic_DNA"/>
</dbReference>
<organism evidence="2 3">
    <name type="scientific">Candidatus Desantisbacteria bacterium CG_4_10_14_0_8_um_filter_48_22</name>
    <dbReference type="NCBI Taxonomy" id="1974543"/>
    <lineage>
        <taxon>Bacteria</taxon>
        <taxon>Candidatus Desantisiibacteriota</taxon>
    </lineage>
</organism>
<comment type="caution">
    <text evidence="2">The sequence shown here is derived from an EMBL/GenBank/DDBJ whole genome shotgun (WGS) entry which is preliminary data.</text>
</comment>
<sequence length="148" mass="16663">MGDWKGEERRTFPRISGKIPVKYRALSNISKEDFENLGQKIYNTSTKNFSTSGLCIVTNEIIPPNTILEIILAFPEHKIKAIGRVVWSEETEPGKMQTGVDYLSIENNQASAMAQSIAEFLINSYKIDDEKGVAALKKTLTSLFYKNK</sequence>
<accession>A0A2M7SE72</accession>
<dbReference type="InterPro" id="IPR009875">
    <property type="entry name" value="PilZ_domain"/>
</dbReference>
<proteinExistence type="predicted"/>
<dbReference type="Pfam" id="PF07238">
    <property type="entry name" value="PilZ"/>
    <property type="match status" value="1"/>
</dbReference>
<evidence type="ECO:0000313" key="3">
    <source>
        <dbReference type="Proteomes" id="UP000229307"/>
    </source>
</evidence>
<name>A0A2M7SE72_9BACT</name>
<dbReference type="SUPFAM" id="SSF141371">
    <property type="entry name" value="PilZ domain-like"/>
    <property type="match status" value="1"/>
</dbReference>
<feature type="domain" description="PilZ" evidence="1">
    <location>
        <begin position="8"/>
        <end position="117"/>
    </location>
</feature>
<evidence type="ECO:0000313" key="2">
    <source>
        <dbReference type="EMBL" id="PIZ17789.1"/>
    </source>
</evidence>
<dbReference type="Gene3D" id="2.40.10.220">
    <property type="entry name" value="predicted glycosyltransferase like domains"/>
    <property type="match status" value="1"/>
</dbReference>
<dbReference type="GO" id="GO:0035438">
    <property type="term" value="F:cyclic-di-GMP binding"/>
    <property type="evidence" value="ECO:0007669"/>
    <property type="project" value="InterPro"/>
</dbReference>
<dbReference type="Proteomes" id="UP000229307">
    <property type="component" value="Unassembled WGS sequence"/>
</dbReference>
<gene>
    <name evidence="2" type="ORF">COY52_03020</name>
</gene>
<dbReference type="AlphaFoldDB" id="A0A2M7SE72"/>
<evidence type="ECO:0000259" key="1">
    <source>
        <dbReference type="Pfam" id="PF07238"/>
    </source>
</evidence>